<keyword evidence="3" id="KW-1185">Reference proteome</keyword>
<reference evidence="3" key="1">
    <citation type="journal article" date="2019" name="Int. J. Syst. Evol. Microbiol.">
        <title>The Global Catalogue of Microorganisms (GCM) 10K type strain sequencing project: providing services to taxonomists for standard genome sequencing and annotation.</title>
        <authorList>
            <consortium name="The Broad Institute Genomics Platform"/>
            <consortium name="The Broad Institute Genome Sequencing Center for Infectious Disease"/>
            <person name="Wu L."/>
            <person name="Ma J."/>
        </authorList>
    </citation>
    <scope>NUCLEOTIDE SEQUENCE [LARGE SCALE GENOMIC DNA]</scope>
    <source>
        <strain evidence="3">JCM 19015</strain>
    </source>
</reference>
<name>A0ABP8YZN8_9MICO</name>
<keyword evidence="1" id="KW-1133">Transmembrane helix</keyword>
<organism evidence="2 3">
    <name type="scientific">Amnibacterium soli</name>
    <dbReference type="NCBI Taxonomy" id="1282736"/>
    <lineage>
        <taxon>Bacteria</taxon>
        <taxon>Bacillati</taxon>
        <taxon>Actinomycetota</taxon>
        <taxon>Actinomycetes</taxon>
        <taxon>Micrococcales</taxon>
        <taxon>Microbacteriaceae</taxon>
        <taxon>Amnibacterium</taxon>
    </lineage>
</organism>
<gene>
    <name evidence="2" type="ORF">GCM10025783_11220</name>
</gene>
<evidence type="ECO:0000256" key="1">
    <source>
        <dbReference type="SAM" id="Phobius"/>
    </source>
</evidence>
<protein>
    <recommendedName>
        <fullName evidence="4">Tat pathway signal sequence domain protein</fullName>
    </recommendedName>
</protein>
<evidence type="ECO:0008006" key="4">
    <source>
        <dbReference type="Google" id="ProtNLM"/>
    </source>
</evidence>
<dbReference type="EMBL" id="BAABLP010000002">
    <property type="protein sequence ID" value="GAA4741762.1"/>
    <property type="molecule type" value="Genomic_DNA"/>
</dbReference>
<dbReference type="Proteomes" id="UP001500121">
    <property type="component" value="Unassembled WGS sequence"/>
</dbReference>
<comment type="caution">
    <text evidence="2">The sequence shown here is derived from an EMBL/GenBank/DDBJ whole genome shotgun (WGS) entry which is preliminary data.</text>
</comment>
<sequence length="261" mass="27792">MRVAAARSAEAERLDALRRRLYAPDVTEAEVAAYRAAAAQQQEVGAVASAPARRARTTTSPRTPRRRTALIAGGAALLVAAASTVLVTTHPLAGLTASSSPSPSPLARLIEGEVPTSLASRSEFVASLQGGREPGLLEYLYEHRTYLPQAISTPQRAASTEYAGQGSSTIALDPSSLAQDGGRVTVFLVLDRAATYSWRAQRIAQRNDRSGPVLELAEQAGRNRAGEPTTTTFRYDGRAPTRLAVYTDETVKWGAVVVFTD</sequence>
<keyword evidence="1" id="KW-0472">Membrane</keyword>
<evidence type="ECO:0000313" key="2">
    <source>
        <dbReference type="EMBL" id="GAA4741762.1"/>
    </source>
</evidence>
<accession>A0ABP8YZN8</accession>
<evidence type="ECO:0000313" key="3">
    <source>
        <dbReference type="Proteomes" id="UP001500121"/>
    </source>
</evidence>
<feature type="transmembrane region" description="Helical" evidence="1">
    <location>
        <begin position="69"/>
        <end position="93"/>
    </location>
</feature>
<keyword evidence="1" id="KW-0812">Transmembrane</keyword>
<proteinExistence type="predicted"/>